<dbReference type="OrthoDB" id="440553at2759"/>
<evidence type="ECO:0008006" key="11">
    <source>
        <dbReference type="Google" id="ProtNLM"/>
    </source>
</evidence>
<keyword evidence="10" id="KW-1185">Reference proteome</keyword>
<keyword evidence="6" id="KW-0325">Glycoprotein</keyword>
<evidence type="ECO:0000256" key="7">
    <source>
        <dbReference type="SAM" id="MobiDB-lite"/>
    </source>
</evidence>
<keyword evidence="3 8" id="KW-0812">Transmembrane</keyword>
<evidence type="ECO:0000313" key="9">
    <source>
        <dbReference type="EMBL" id="KAG5758054.1"/>
    </source>
</evidence>
<organism evidence="9 10">
    <name type="scientific">Fusarium xylarioides</name>
    <dbReference type="NCBI Taxonomy" id="221167"/>
    <lineage>
        <taxon>Eukaryota</taxon>
        <taxon>Fungi</taxon>
        <taxon>Dikarya</taxon>
        <taxon>Ascomycota</taxon>
        <taxon>Pezizomycotina</taxon>
        <taxon>Sordariomycetes</taxon>
        <taxon>Hypocreomycetidae</taxon>
        <taxon>Hypocreales</taxon>
        <taxon>Nectriaceae</taxon>
        <taxon>Fusarium</taxon>
        <taxon>Fusarium fujikuroi species complex</taxon>
    </lineage>
</organism>
<dbReference type="GO" id="GO:0005886">
    <property type="term" value="C:plasma membrane"/>
    <property type="evidence" value="ECO:0007669"/>
    <property type="project" value="TreeGrafter"/>
</dbReference>
<feature type="transmembrane region" description="Helical" evidence="8">
    <location>
        <begin position="100"/>
        <end position="123"/>
    </location>
</feature>
<feature type="transmembrane region" description="Helical" evidence="8">
    <location>
        <begin position="40"/>
        <end position="64"/>
    </location>
</feature>
<sequence>MPVEHARLQVTWPHITTAIAGLLGYGWTLNKPTYLAGPMVFLFVIAYTSTAVAQSLNALMVDLLPQDAATASAANNLIRCGLGAAITAGIQILTDAVQPGWTYTICAGFLLFMVPFFVALTRFGPGWRAGRMKQHATDHDEGSNVVQVTESREAKAA</sequence>
<dbReference type="AlphaFoldDB" id="A0A9P7KUU6"/>
<comment type="caution">
    <text evidence="9">The sequence shown here is derived from an EMBL/GenBank/DDBJ whole genome shotgun (WGS) entry which is preliminary data.</text>
</comment>
<proteinExistence type="predicted"/>
<dbReference type="SUPFAM" id="SSF103473">
    <property type="entry name" value="MFS general substrate transporter"/>
    <property type="match status" value="1"/>
</dbReference>
<protein>
    <recommendedName>
        <fullName evidence="11">Major facilitator superfamily (MFS) profile domain-containing protein</fullName>
    </recommendedName>
</protein>
<dbReference type="InterPro" id="IPR036259">
    <property type="entry name" value="MFS_trans_sf"/>
</dbReference>
<dbReference type="EMBL" id="JADFTT010000912">
    <property type="protein sequence ID" value="KAG5758054.1"/>
    <property type="molecule type" value="Genomic_DNA"/>
</dbReference>
<evidence type="ECO:0000256" key="1">
    <source>
        <dbReference type="ARBA" id="ARBA00004141"/>
    </source>
</evidence>
<comment type="subcellular location">
    <subcellularLocation>
        <location evidence="1">Membrane</location>
        <topology evidence="1">Multi-pass membrane protein</topology>
    </subcellularLocation>
</comment>
<dbReference type="PANTHER" id="PTHR23502:SF51">
    <property type="entry name" value="QUINIDINE RESISTANCE PROTEIN 1-RELATED"/>
    <property type="match status" value="1"/>
</dbReference>
<evidence type="ECO:0000256" key="4">
    <source>
        <dbReference type="ARBA" id="ARBA00022989"/>
    </source>
</evidence>
<name>A0A9P7KUU6_9HYPO</name>
<evidence type="ECO:0000256" key="5">
    <source>
        <dbReference type="ARBA" id="ARBA00023136"/>
    </source>
</evidence>
<keyword evidence="4 8" id="KW-1133">Transmembrane helix</keyword>
<keyword evidence="5 8" id="KW-0472">Membrane</keyword>
<gene>
    <name evidence="9" type="ORF">H9Q72_013814</name>
</gene>
<evidence type="ECO:0000256" key="2">
    <source>
        <dbReference type="ARBA" id="ARBA00022448"/>
    </source>
</evidence>
<feature type="region of interest" description="Disordered" evidence="7">
    <location>
        <begin position="134"/>
        <end position="157"/>
    </location>
</feature>
<reference evidence="9" key="2">
    <citation type="submission" date="2020-10" db="EMBL/GenBank/DDBJ databases">
        <authorList>
            <person name="Peck L.D."/>
            <person name="Nowell R.W."/>
            <person name="Flood J."/>
            <person name="Ryan M.J."/>
            <person name="Barraclough T.G."/>
        </authorList>
    </citation>
    <scope>NUCLEOTIDE SEQUENCE</scope>
    <source>
        <strain evidence="9">IMI 127659i</strain>
    </source>
</reference>
<evidence type="ECO:0000256" key="3">
    <source>
        <dbReference type="ARBA" id="ARBA00022692"/>
    </source>
</evidence>
<keyword evidence="2" id="KW-0813">Transport</keyword>
<accession>A0A9P7KUU6</accession>
<reference evidence="9" key="1">
    <citation type="journal article" date="2020" name="bioRxiv">
        <title>Historical genomics reveals the evolutionary mechanisms behind multiple outbreaks of the host-specific coffee wilt pathogen Fusarium xylarioides.</title>
        <authorList>
            <person name="Peck D."/>
            <person name="Nowell R.W."/>
            <person name="Flood J."/>
            <person name="Ryan M.J."/>
            <person name="Barraclough T.G."/>
        </authorList>
    </citation>
    <scope>NUCLEOTIDE SEQUENCE</scope>
    <source>
        <strain evidence="9">IMI 127659i</strain>
    </source>
</reference>
<dbReference type="GO" id="GO:0022857">
    <property type="term" value="F:transmembrane transporter activity"/>
    <property type="evidence" value="ECO:0007669"/>
    <property type="project" value="TreeGrafter"/>
</dbReference>
<evidence type="ECO:0000256" key="8">
    <source>
        <dbReference type="SAM" id="Phobius"/>
    </source>
</evidence>
<dbReference type="Proteomes" id="UP000750502">
    <property type="component" value="Unassembled WGS sequence"/>
</dbReference>
<feature type="transmembrane region" description="Helical" evidence="8">
    <location>
        <begin position="12"/>
        <end position="28"/>
    </location>
</feature>
<evidence type="ECO:0000256" key="6">
    <source>
        <dbReference type="ARBA" id="ARBA00023180"/>
    </source>
</evidence>
<dbReference type="PANTHER" id="PTHR23502">
    <property type="entry name" value="MAJOR FACILITATOR SUPERFAMILY"/>
    <property type="match status" value="1"/>
</dbReference>
<dbReference type="Gene3D" id="1.20.1250.20">
    <property type="entry name" value="MFS general substrate transporter like domains"/>
    <property type="match status" value="1"/>
</dbReference>
<evidence type="ECO:0000313" key="10">
    <source>
        <dbReference type="Proteomes" id="UP000750502"/>
    </source>
</evidence>